<dbReference type="PANTHER" id="PTHR10656:SF40">
    <property type="entry name" value="INOSITOL 1,4,5-TRISPHOSPHATE RECEPTOR-INTERACTING PROTEIN-LIKE 1"/>
    <property type="match status" value="1"/>
</dbReference>
<dbReference type="EMBL" id="VXBS01001561">
    <property type="protein sequence ID" value="NXO76561.1"/>
    <property type="molecule type" value="Genomic_DNA"/>
</dbReference>
<protein>
    <submittedName>
        <fullName evidence="1">IPIL1 protein</fullName>
    </submittedName>
</protein>
<dbReference type="GO" id="GO:0016020">
    <property type="term" value="C:membrane"/>
    <property type="evidence" value="ECO:0007669"/>
    <property type="project" value="TreeGrafter"/>
</dbReference>
<accession>A0A7L1UUI3</accession>
<evidence type="ECO:0000313" key="2">
    <source>
        <dbReference type="Proteomes" id="UP000583915"/>
    </source>
</evidence>
<keyword evidence="2" id="KW-1185">Reference proteome</keyword>
<feature type="non-terminal residue" evidence="1">
    <location>
        <position position="1"/>
    </location>
</feature>
<evidence type="ECO:0000313" key="1">
    <source>
        <dbReference type="EMBL" id="NXO76561.1"/>
    </source>
</evidence>
<dbReference type="Proteomes" id="UP000583915">
    <property type="component" value="Unassembled WGS sequence"/>
</dbReference>
<organism evidence="1 2">
    <name type="scientific">Sitta europaea</name>
    <name type="common">Eurasian nuthatch</name>
    <dbReference type="NCBI Taxonomy" id="50251"/>
    <lineage>
        <taxon>Eukaryota</taxon>
        <taxon>Metazoa</taxon>
        <taxon>Chordata</taxon>
        <taxon>Craniata</taxon>
        <taxon>Vertebrata</taxon>
        <taxon>Euteleostomi</taxon>
        <taxon>Archelosauria</taxon>
        <taxon>Archosauria</taxon>
        <taxon>Dinosauria</taxon>
        <taxon>Saurischia</taxon>
        <taxon>Theropoda</taxon>
        <taxon>Coelurosauria</taxon>
        <taxon>Aves</taxon>
        <taxon>Neognathae</taxon>
        <taxon>Neoaves</taxon>
        <taxon>Telluraves</taxon>
        <taxon>Australaves</taxon>
        <taxon>Passeriformes</taxon>
        <taxon>Sittidae</taxon>
        <taxon>Sitta</taxon>
    </lineage>
</organism>
<feature type="non-terminal residue" evidence="1">
    <location>
        <position position="182"/>
    </location>
</feature>
<dbReference type="PANTHER" id="PTHR10656">
    <property type="entry name" value="CELL FATE DETERMINING PROTEIN MAB21-RELATED"/>
    <property type="match status" value="1"/>
</dbReference>
<reference evidence="1 2" key="1">
    <citation type="submission" date="2019-09" db="EMBL/GenBank/DDBJ databases">
        <title>Bird 10,000 Genomes (B10K) Project - Family phase.</title>
        <authorList>
            <person name="Zhang G."/>
        </authorList>
    </citation>
    <scope>NUCLEOTIDE SEQUENCE [LARGE SCALE GENOMIC DNA]</scope>
    <source>
        <strain evidence="1">B10K-DU-002-25</strain>
        <tissue evidence="1">Muscle</tissue>
    </source>
</reference>
<gene>
    <name evidence="1" type="primary">Itpripl1_0</name>
    <name evidence="1" type="ORF">SITEUR_R11339</name>
</gene>
<dbReference type="AlphaFoldDB" id="A0A7L1UUI3"/>
<sequence length="182" mass="21386">LCTGSYLDMEKTSHWFYQLVRSSWPHVPQSNSWHLVFQPCSQSYQFWLSRGKGLTVEMLFRVRHFDIFVVSQLADAQKSHSMWPETYAAAEAKFFWHVARQVPCESLHLKCLQVFTCILRGTGFSSSTWKIEVMHLLTTISLSGWHRREFAWQLWDIMAHLYDCLQLKCLEHFVLGSKQLPA</sequence>
<name>A0A7L1UUI3_SITEU</name>
<proteinExistence type="predicted"/>
<comment type="caution">
    <text evidence="1">The sequence shown here is derived from an EMBL/GenBank/DDBJ whole genome shotgun (WGS) entry which is preliminary data.</text>
</comment>